<keyword evidence="3" id="KW-0378">Hydrolase</keyword>
<dbReference type="PANTHER" id="PTHR12302">
    <property type="entry name" value="EBNA2 BINDING PROTEIN P100"/>
    <property type="match status" value="1"/>
</dbReference>
<dbReference type="SMART" id="SM00318">
    <property type="entry name" value="SNc"/>
    <property type="match status" value="1"/>
</dbReference>
<evidence type="ECO:0000256" key="1">
    <source>
        <dbReference type="ARBA" id="ARBA00022722"/>
    </source>
</evidence>
<accession>A0ABY5R8H3</accession>
<organism evidence="5 6">
    <name type="scientific">Mesorhizobium onobrychidis</name>
    <dbReference type="NCBI Taxonomy" id="2775404"/>
    <lineage>
        <taxon>Bacteria</taxon>
        <taxon>Pseudomonadati</taxon>
        <taxon>Pseudomonadota</taxon>
        <taxon>Alphaproteobacteria</taxon>
        <taxon>Hyphomicrobiales</taxon>
        <taxon>Phyllobacteriaceae</taxon>
        <taxon>Mesorhizobium</taxon>
    </lineage>
</organism>
<sequence>MNQENSVIIVPENPEGETIRVPVLKIFDGDGFLTRIKASELTGSPSDQSELQVAVRFAFIDAPELEQPGGREAKEFLATLIGDRWVELEVRMKMDTGQIVDRHKRIVGVPFLTQDYSVAQFRTSSNHLHNAMTFRGPLLVTRNIELEMVLNGWAWVLERYGPDERYLEALDDAQRHKRGIWAALGNYIPPWEFKQQKHREKRLADKTGTRCPMEGCGGDLVKRIGKFGAFFGCSTFPACKYSCSAAI</sequence>
<keyword evidence="1" id="KW-0540">Nuclease</keyword>
<name>A0ABY5R8H3_9HYPH</name>
<protein>
    <submittedName>
        <fullName evidence="5">Thermonuclease family protein</fullName>
    </submittedName>
</protein>
<dbReference type="Gene3D" id="2.40.50.90">
    <property type="match status" value="1"/>
</dbReference>
<gene>
    <name evidence="5" type="ORF">IHQ72_22810</name>
</gene>
<dbReference type="SUPFAM" id="SSF57783">
    <property type="entry name" value="Zinc beta-ribbon"/>
    <property type="match status" value="1"/>
</dbReference>
<evidence type="ECO:0000313" key="6">
    <source>
        <dbReference type="Proteomes" id="UP001058098"/>
    </source>
</evidence>
<evidence type="ECO:0000313" key="5">
    <source>
        <dbReference type="EMBL" id="UVC19089.1"/>
    </source>
</evidence>
<evidence type="ECO:0000256" key="2">
    <source>
        <dbReference type="ARBA" id="ARBA00022759"/>
    </source>
</evidence>
<keyword evidence="2" id="KW-0255">Endonuclease</keyword>
<dbReference type="RefSeq" id="WP_258117424.1">
    <property type="nucleotide sequence ID" value="NZ_CP062229.1"/>
</dbReference>
<dbReference type="Pfam" id="PF00565">
    <property type="entry name" value="SNase"/>
    <property type="match status" value="1"/>
</dbReference>
<reference evidence="5" key="1">
    <citation type="submission" date="2020-09" db="EMBL/GenBank/DDBJ databases">
        <title>Rhizobia associated with sainfoin plants.</title>
        <authorList>
            <person name="Asharfi S."/>
            <person name="Kuzmanovic N."/>
            <person name="Bunk B."/>
            <person name="Sproeer C."/>
            <person name="Becker M."/>
            <person name="Thuenen T."/>
        </authorList>
    </citation>
    <scope>NUCLEOTIDE SEQUENCE</scope>
    <source>
        <strain evidence="5">OM4</strain>
    </source>
</reference>
<keyword evidence="6" id="KW-1185">Reference proteome</keyword>
<proteinExistence type="predicted"/>
<dbReference type="PROSITE" id="PS50830">
    <property type="entry name" value="TNASE_3"/>
    <property type="match status" value="1"/>
</dbReference>
<dbReference type="InterPro" id="IPR035437">
    <property type="entry name" value="SNase_OB-fold_sf"/>
</dbReference>
<evidence type="ECO:0000259" key="4">
    <source>
        <dbReference type="PROSITE" id="PS50830"/>
    </source>
</evidence>
<feature type="domain" description="TNase-like" evidence="4">
    <location>
        <begin position="17"/>
        <end position="183"/>
    </location>
</feature>
<dbReference type="InterPro" id="IPR013498">
    <property type="entry name" value="Topo_IA_Znf"/>
</dbReference>
<dbReference type="InterPro" id="IPR016071">
    <property type="entry name" value="Staphylococal_nuclease_OB-fold"/>
</dbReference>
<dbReference type="EMBL" id="CP062229">
    <property type="protein sequence ID" value="UVC19089.1"/>
    <property type="molecule type" value="Genomic_DNA"/>
</dbReference>
<dbReference type="Gene3D" id="3.30.65.10">
    <property type="entry name" value="Bacterial Topoisomerase I, domain 1"/>
    <property type="match status" value="1"/>
</dbReference>
<dbReference type="Proteomes" id="UP001058098">
    <property type="component" value="Chromosome"/>
</dbReference>
<dbReference type="Pfam" id="PF01396">
    <property type="entry name" value="Zn_ribbon_Top1"/>
    <property type="match status" value="1"/>
</dbReference>
<dbReference type="PANTHER" id="PTHR12302:SF3">
    <property type="entry name" value="SERINE_THREONINE-PROTEIN KINASE 31"/>
    <property type="match status" value="1"/>
</dbReference>
<evidence type="ECO:0000256" key="3">
    <source>
        <dbReference type="ARBA" id="ARBA00022801"/>
    </source>
</evidence>
<dbReference type="SUPFAM" id="SSF50199">
    <property type="entry name" value="Staphylococcal nuclease"/>
    <property type="match status" value="1"/>
</dbReference>